<feature type="region of interest" description="Disordered" evidence="1">
    <location>
        <begin position="674"/>
        <end position="732"/>
    </location>
</feature>
<evidence type="ECO:0000259" key="3">
    <source>
        <dbReference type="Pfam" id="PF14311"/>
    </source>
</evidence>
<dbReference type="InterPro" id="IPR025487">
    <property type="entry name" value="DUF4379"/>
</dbReference>
<feature type="domain" description="Treble clef zinc finger" evidence="3">
    <location>
        <begin position="241"/>
        <end position="273"/>
    </location>
</feature>
<keyword evidence="2" id="KW-0812">Transmembrane</keyword>
<feature type="domain" description="Treble clef zinc finger" evidence="3">
    <location>
        <begin position="149"/>
        <end position="202"/>
    </location>
</feature>
<organism evidence="4 5">
    <name type="scientific">Trypanosoma cruzi</name>
    <dbReference type="NCBI Taxonomy" id="5693"/>
    <lineage>
        <taxon>Eukaryota</taxon>
        <taxon>Discoba</taxon>
        <taxon>Euglenozoa</taxon>
        <taxon>Kinetoplastea</taxon>
        <taxon>Metakinetoplastina</taxon>
        <taxon>Trypanosomatida</taxon>
        <taxon>Trypanosomatidae</taxon>
        <taxon>Trypanosoma</taxon>
        <taxon>Schizotrypanum</taxon>
    </lineage>
</organism>
<name>A0A7J6YHM5_TRYCR</name>
<dbReference type="Proteomes" id="UP000583944">
    <property type="component" value="Unassembled WGS sequence"/>
</dbReference>
<feature type="compositionally biased region" description="Polar residues" evidence="1">
    <location>
        <begin position="205"/>
        <end position="217"/>
    </location>
</feature>
<feature type="region of interest" description="Disordered" evidence="1">
    <location>
        <begin position="635"/>
        <end position="655"/>
    </location>
</feature>
<dbReference type="Pfam" id="PF14311">
    <property type="entry name" value="DUF4379"/>
    <property type="match status" value="2"/>
</dbReference>
<dbReference type="VEuPathDB" id="TriTrypDB:ECC02_000640"/>
<feature type="region of interest" description="Disordered" evidence="1">
    <location>
        <begin position="479"/>
        <end position="575"/>
    </location>
</feature>
<protein>
    <recommendedName>
        <fullName evidence="3">Treble clef zinc finger domain-containing protein</fullName>
    </recommendedName>
</protein>
<proteinExistence type="predicted"/>
<dbReference type="PANTHER" id="PTHR37317:SF1">
    <property type="entry name" value="ZINC-RIBBON DOMAIN-CONTAINING PROTEIN-RELATED"/>
    <property type="match status" value="1"/>
</dbReference>
<gene>
    <name evidence="4" type="ORF">ECC02_000640</name>
</gene>
<dbReference type="AlphaFoldDB" id="A0A7J6YHM5"/>
<dbReference type="EMBL" id="JABDHM010000003">
    <property type="protein sequence ID" value="KAF5226079.1"/>
    <property type="molecule type" value="Genomic_DNA"/>
</dbReference>
<evidence type="ECO:0000313" key="4">
    <source>
        <dbReference type="EMBL" id="KAF5226079.1"/>
    </source>
</evidence>
<feature type="compositionally biased region" description="Basic and acidic residues" evidence="1">
    <location>
        <begin position="485"/>
        <end position="494"/>
    </location>
</feature>
<dbReference type="VEuPathDB" id="TriTrypDB:BCY84_01788"/>
<evidence type="ECO:0000256" key="1">
    <source>
        <dbReference type="SAM" id="MobiDB-lite"/>
    </source>
</evidence>
<dbReference type="PANTHER" id="PTHR37317">
    <property type="entry name" value="BLR8090 PROTEIN"/>
    <property type="match status" value="1"/>
</dbReference>
<keyword evidence="2" id="KW-1133">Transmembrane helix</keyword>
<accession>A0A7J6YHM5</accession>
<feature type="transmembrane region" description="Helical" evidence="2">
    <location>
        <begin position="12"/>
        <end position="40"/>
    </location>
</feature>
<evidence type="ECO:0000256" key="2">
    <source>
        <dbReference type="SAM" id="Phobius"/>
    </source>
</evidence>
<keyword evidence="2" id="KW-0472">Membrane</keyword>
<sequence length="732" mass="81831">MRNNKQKEEQRLKIGSFLFFSFFFFFSFLFVLFFFSFFFVCLFVKEDGEERSHWKKKQKKGKTKEERKKGKAMLRYRTGGVGGFPVHYVSTWWHLARHYPHRVACMLALHHGHTVRRVSTSHVASSEGGGNIGKREPQLRRLAVVRPDLVDEWVPELNDADVSSVPCTSQMSVWWRCTACGENYQSSVRDRAVADKGCPRCSLLHQPQSPQHTNGSENGAVGDATTSSGGLPSLAETHPLLASRWDYEKNGLLRPTDVTSTSELNVWWRPAEGRPAHEPSFRRPVYAFVEVPYSKEEQKESLAKMELDILQQVRQAAKIAEARELDTFPAAATMLDDIVSNSPEYAASMPMTREKQGQELEGEDLYKAIELWERGVDAKSDADYQPLFQFTEACDWGEVSREEVLTVYDQFVMGHKLHKQAKEGNNADANNSVESSSVPSVITDPDWVQHFTLSVDDVSKDCFASSARLVLPDVLFSLKSPRPQEGGKSEEKNGEATVISRRVDSLPPPPEEYETEIRTSFAPRKRFYPRPPPMPPSREDELTDSVAMATEETRNQAASHEGETGNGKRGSLSRNAPSEASFEVLSLADSQSLLREYALSGDKALPFDADEKDLQKQSLVGPVAVQSMTREDAQALQYNRGAPRPRRTVRFRLRPPVDADIRQARGLGTALGASLSSTANKAEARVQPVIQAPGAPRKVARPKKKHQETTDINDSSSSPSHTEEKTNSAASV</sequence>
<feature type="region of interest" description="Disordered" evidence="1">
    <location>
        <begin position="205"/>
        <end position="235"/>
    </location>
</feature>
<feature type="compositionally biased region" description="Polar residues" evidence="1">
    <location>
        <begin position="710"/>
        <end position="720"/>
    </location>
</feature>
<evidence type="ECO:0000313" key="5">
    <source>
        <dbReference type="Proteomes" id="UP000583944"/>
    </source>
</evidence>
<comment type="caution">
    <text evidence="4">The sequence shown here is derived from an EMBL/GenBank/DDBJ whole genome shotgun (WGS) entry which is preliminary data.</text>
</comment>
<feature type="compositionally biased region" description="Basic residues" evidence="1">
    <location>
        <begin position="643"/>
        <end position="653"/>
    </location>
</feature>
<reference evidence="4 5" key="1">
    <citation type="journal article" date="2019" name="Genome Biol. Evol.">
        <title>Nanopore Sequencing Significantly Improves Genome Assembly of the Protozoan Parasite Trypanosoma cruzi.</title>
        <authorList>
            <person name="Diaz-Viraque F."/>
            <person name="Pita S."/>
            <person name="Greif G."/>
            <person name="de Souza R.C.M."/>
            <person name="Iraola G."/>
            <person name="Robello C."/>
        </authorList>
    </citation>
    <scope>NUCLEOTIDE SEQUENCE [LARGE SCALE GENOMIC DNA]</scope>
    <source>
        <strain evidence="4 5">Berenice</strain>
    </source>
</reference>